<dbReference type="InterPro" id="IPR011053">
    <property type="entry name" value="Single_hybrid_motif"/>
</dbReference>
<accession>A0A1S2XL63</accession>
<dbReference type="Proteomes" id="UP000087171">
    <property type="component" value="Chromosome Ca2"/>
</dbReference>
<dbReference type="SUPFAM" id="SSF51230">
    <property type="entry name" value="Single hybrid motif"/>
    <property type="match status" value="1"/>
</dbReference>
<evidence type="ECO:0000256" key="1">
    <source>
        <dbReference type="SAM" id="MobiDB-lite"/>
    </source>
</evidence>
<reference evidence="2" key="1">
    <citation type="journal article" date="2013" name="Nat. Biotechnol.">
        <title>Draft genome sequence of chickpea (Cicer arietinum) provides a resource for trait improvement.</title>
        <authorList>
            <person name="Varshney R.K."/>
            <person name="Song C."/>
            <person name="Saxena R.K."/>
            <person name="Azam S."/>
            <person name="Yu S."/>
            <person name="Sharpe A.G."/>
            <person name="Cannon S."/>
            <person name="Baek J."/>
            <person name="Rosen B.D."/>
            <person name="Tar'an B."/>
            <person name="Millan T."/>
            <person name="Zhang X."/>
            <person name="Ramsay L.D."/>
            <person name="Iwata A."/>
            <person name="Wang Y."/>
            <person name="Nelson W."/>
            <person name="Farmer A.D."/>
            <person name="Gaur P.M."/>
            <person name="Soderlund C."/>
            <person name="Penmetsa R.V."/>
            <person name="Xu C."/>
            <person name="Bharti A.K."/>
            <person name="He W."/>
            <person name="Winter P."/>
            <person name="Zhao S."/>
            <person name="Hane J.K."/>
            <person name="Carrasquilla-Garcia N."/>
            <person name="Condie J.A."/>
            <person name="Upadhyaya H.D."/>
            <person name="Luo M.C."/>
            <person name="Thudi M."/>
            <person name="Gowda C.L."/>
            <person name="Singh N.P."/>
            <person name="Lichtenzveig J."/>
            <person name="Gali K.K."/>
            <person name="Rubio J."/>
            <person name="Nadarajan N."/>
            <person name="Dolezel J."/>
            <person name="Bansal K.C."/>
            <person name="Xu X."/>
            <person name="Edwards D."/>
            <person name="Zhang G."/>
            <person name="Kahl G."/>
            <person name="Gil J."/>
            <person name="Singh K.B."/>
            <person name="Datta S.K."/>
            <person name="Jackson S.A."/>
            <person name="Wang J."/>
            <person name="Cook D.R."/>
        </authorList>
    </citation>
    <scope>NUCLEOTIDE SEQUENCE [LARGE SCALE GENOMIC DNA]</scope>
    <source>
        <strain evidence="2">cv. CDC Frontier</strain>
    </source>
</reference>
<dbReference type="InterPro" id="IPR053217">
    <property type="entry name" value="ACC_Biotin_Carrier"/>
</dbReference>
<dbReference type="KEGG" id="cam:101505618"/>
<reference evidence="3" key="2">
    <citation type="submission" date="2025-08" db="UniProtKB">
        <authorList>
            <consortium name="RefSeq"/>
        </authorList>
    </citation>
    <scope>IDENTIFICATION</scope>
    <source>
        <tissue evidence="3">Etiolated seedlings</tissue>
    </source>
</reference>
<dbReference type="OrthoDB" id="1413541at2759"/>
<dbReference type="Gene3D" id="2.40.50.100">
    <property type="match status" value="1"/>
</dbReference>
<dbReference type="RefSeq" id="XP_004490997.1">
    <property type="nucleotide sequence ID" value="XM_004490940.3"/>
</dbReference>
<feature type="compositionally biased region" description="Low complexity" evidence="1">
    <location>
        <begin position="151"/>
        <end position="170"/>
    </location>
</feature>
<dbReference type="PaxDb" id="3827-XP_004490997.1"/>
<evidence type="ECO:0000313" key="3">
    <source>
        <dbReference type="RefSeq" id="XP_004490997.1"/>
    </source>
</evidence>
<keyword evidence="2" id="KW-1185">Reference proteome</keyword>
<name>A0A1S2XL63_CICAR</name>
<dbReference type="PANTHER" id="PTHR47597:SF2">
    <property type="entry name" value="LIPOYL-BINDING DOMAIN-CONTAINING PROTEIN"/>
    <property type="match status" value="1"/>
</dbReference>
<feature type="region of interest" description="Disordered" evidence="1">
    <location>
        <begin position="137"/>
        <end position="178"/>
    </location>
</feature>
<dbReference type="AlphaFoldDB" id="A0A1S2XL63"/>
<organism evidence="2 3">
    <name type="scientific">Cicer arietinum</name>
    <name type="common">Chickpea</name>
    <name type="synonym">Garbanzo</name>
    <dbReference type="NCBI Taxonomy" id="3827"/>
    <lineage>
        <taxon>Eukaryota</taxon>
        <taxon>Viridiplantae</taxon>
        <taxon>Streptophyta</taxon>
        <taxon>Embryophyta</taxon>
        <taxon>Tracheophyta</taxon>
        <taxon>Spermatophyta</taxon>
        <taxon>Magnoliopsida</taxon>
        <taxon>eudicotyledons</taxon>
        <taxon>Gunneridae</taxon>
        <taxon>Pentapetalae</taxon>
        <taxon>rosids</taxon>
        <taxon>fabids</taxon>
        <taxon>Fabales</taxon>
        <taxon>Fabaceae</taxon>
        <taxon>Papilionoideae</taxon>
        <taxon>50 kb inversion clade</taxon>
        <taxon>NPAAA clade</taxon>
        <taxon>Hologalegina</taxon>
        <taxon>IRL clade</taxon>
        <taxon>Cicereae</taxon>
        <taxon>Cicer</taxon>
    </lineage>
</organism>
<dbReference type="STRING" id="3827.A0A1S2XL63"/>
<sequence length="284" mass="30475">MDSSAAIRSSHCFMSHMQSSLQKPGLIPVRKVGWNFQSRPFIQNLAISDKHNKWNRTLVSCTKTTEAIDTSKTQASSDGSTKDSLEKKPLQTAAFPNGFEALILDVCDETQIAELKLKVGDFEMHMKRNMGVATAPMFNNAPTTPPPVPTKPVVESAPSTPSSSSSKSSSGKTNPFVNDSDDLSSKLAVLEASGAKNYVLVAAPTVGSFRRGRTVKGKKQPPNCKEGDIIKDGQVIGYLDQFGTPLPVKSGVAGEVLKLFFQDGEAVGYGDPIIAVLPSFNNIK</sequence>
<dbReference type="GeneID" id="101505618"/>
<dbReference type="PANTHER" id="PTHR47597">
    <property type="entry name" value="IS A MEMBER OF THE PF|00364 BIOTIN-REQUIRING ENZYMES FAMILY-RELATED"/>
    <property type="match status" value="1"/>
</dbReference>
<proteinExistence type="predicted"/>
<gene>
    <name evidence="3" type="primary">LOC101505618</name>
</gene>
<protein>
    <submittedName>
        <fullName evidence="3">Uncharacterized protein LOC101505618 isoform X1</fullName>
    </submittedName>
</protein>
<evidence type="ECO:0000313" key="2">
    <source>
        <dbReference type="Proteomes" id="UP000087171"/>
    </source>
</evidence>
<dbReference type="eggNOG" id="ENOG502QUTA">
    <property type="taxonomic scope" value="Eukaryota"/>
</dbReference>
<dbReference type="CDD" id="cd06850">
    <property type="entry name" value="biotinyl_domain"/>
    <property type="match status" value="1"/>
</dbReference>